<dbReference type="Proteomes" id="UP000273643">
    <property type="component" value="Unassembled WGS sequence"/>
</dbReference>
<feature type="signal peptide" evidence="3">
    <location>
        <begin position="1"/>
        <end position="21"/>
    </location>
</feature>
<dbReference type="OrthoDB" id="9790048at2"/>
<dbReference type="Pfam" id="PF00691">
    <property type="entry name" value="OmpA"/>
    <property type="match status" value="1"/>
</dbReference>
<dbReference type="EMBL" id="RJUK01000003">
    <property type="protein sequence ID" value="ROQ18153.1"/>
    <property type="molecule type" value="Genomic_DNA"/>
</dbReference>
<dbReference type="CDD" id="cd13653">
    <property type="entry name" value="PBP2_phosphate_like_1"/>
    <property type="match status" value="1"/>
</dbReference>
<sequence length="481" mass="52148">MRLRCLTWVVSVWLLSCGAMAAITPFASGESGLLFSLHGSNTIGASLAPSLAKDYLVAKGATEVSIRARTEPNEYRIEGRVAGQTVYIDVAAHGSGTGMRGLASGEAQIAMASRPIKASEQTLLADFGAMRHFDAEHVVAIDGLAVIVHPSNPLEALTVTEIARLFSGEIRNWAQLGGPNRTVSLYARDNKSGTWDSFKSMVLKGDYSLDASARRFESNDRLSDSVSADPGAIGFVGLASVRQAKAVSVSQDGISPLGPEPLYVATEDYALSRRLFLYTLPGQTPPLVREFIEFAQSEAGQRRVAQVGFVSQNPVSLKPTLHPDAPPAYSELVRHGERLSINFRFDAGSSRLDNKARWDVERLRQFMSRPENRHLQLQLIGFGDGQQSEERALILSRMRALRVKSALRAHDIHAASVVGFGDDLPVADSQEAGRIKNQRVEVWLFDPAVSTVVNGAKSSLLEQRASPDSEAVSSVWPGRAQ</sequence>
<dbReference type="PROSITE" id="PS51257">
    <property type="entry name" value="PROKAR_LIPOPROTEIN"/>
    <property type="match status" value="1"/>
</dbReference>
<evidence type="ECO:0000256" key="1">
    <source>
        <dbReference type="ARBA" id="ARBA00022729"/>
    </source>
</evidence>
<evidence type="ECO:0000259" key="4">
    <source>
        <dbReference type="PROSITE" id="PS51123"/>
    </source>
</evidence>
<dbReference type="PANTHER" id="PTHR30570">
    <property type="entry name" value="PERIPLASMIC PHOSPHATE BINDING COMPONENT OF PHOSPHATE ABC TRANSPORTER"/>
    <property type="match status" value="1"/>
</dbReference>
<protein>
    <submittedName>
        <fullName evidence="5">Phosphate ABC transporter substrate-binding protein (PhoT family)</fullName>
    </submittedName>
</protein>
<keyword evidence="1 3" id="KW-0732">Signal</keyword>
<dbReference type="InterPro" id="IPR036737">
    <property type="entry name" value="OmpA-like_sf"/>
</dbReference>
<dbReference type="GO" id="GO:0016020">
    <property type="term" value="C:membrane"/>
    <property type="evidence" value="ECO:0007669"/>
    <property type="project" value="UniProtKB-UniRule"/>
</dbReference>
<dbReference type="SUPFAM" id="SSF53850">
    <property type="entry name" value="Periplasmic binding protein-like II"/>
    <property type="match status" value="1"/>
</dbReference>
<organism evidence="5 6">
    <name type="scientific">Marinimicrobium koreense</name>
    <dbReference type="NCBI Taxonomy" id="306545"/>
    <lineage>
        <taxon>Bacteria</taxon>
        <taxon>Pseudomonadati</taxon>
        <taxon>Pseudomonadota</taxon>
        <taxon>Gammaproteobacteria</taxon>
        <taxon>Cellvibrionales</taxon>
        <taxon>Cellvibrionaceae</taxon>
        <taxon>Marinimicrobium</taxon>
    </lineage>
</organism>
<comment type="caution">
    <text evidence="5">The sequence shown here is derived from an EMBL/GenBank/DDBJ whole genome shotgun (WGS) entry which is preliminary data.</text>
</comment>
<dbReference type="CDD" id="cd07185">
    <property type="entry name" value="OmpA_C-like"/>
    <property type="match status" value="1"/>
</dbReference>
<feature type="domain" description="OmpA-like" evidence="4">
    <location>
        <begin position="332"/>
        <end position="448"/>
    </location>
</feature>
<dbReference type="InterPro" id="IPR006665">
    <property type="entry name" value="OmpA-like"/>
</dbReference>
<dbReference type="Gene3D" id="3.40.190.10">
    <property type="entry name" value="Periplasmic binding protein-like II"/>
    <property type="match status" value="2"/>
</dbReference>
<evidence type="ECO:0000256" key="2">
    <source>
        <dbReference type="PROSITE-ProRule" id="PRU00473"/>
    </source>
</evidence>
<evidence type="ECO:0000313" key="5">
    <source>
        <dbReference type="EMBL" id="ROQ18153.1"/>
    </source>
</evidence>
<reference evidence="5 6" key="1">
    <citation type="submission" date="2018-11" db="EMBL/GenBank/DDBJ databases">
        <title>Genomic Encyclopedia of Type Strains, Phase IV (KMG-IV): sequencing the most valuable type-strain genomes for metagenomic binning, comparative biology and taxonomic classification.</title>
        <authorList>
            <person name="Goeker M."/>
        </authorList>
    </citation>
    <scope>NUCLEOTIDE SEQUENCE [LARGE SCALE GENOMIC DNA]</scope>
    <source>
        <strain evidence="5 6">DSM 16974</strain>
    </source>
</reference>
<dbReference type="AlphaFoldDB" id="A0A3N1NPS9"/>
<keyword evidence="2" id="KW-0472">Membrane</keyword>
<dbReference type="Pfam" id="PF12849">
    <property type="entry name" value="PBP_like_2"/>
    <property type="match status" value="1"/>
</dbReference>
<dbReference type="PANTHER" id="PTHR30570:SF1">
    <property type="entry name" value="PHOSPHATE-BINDING PROTEIN PSTS"/>
    <property type="match status" value="1"/>
</dbReference>
<proteinExistence type="predicted"/>
<dbReference type="SUPFAM" id="SSF103088">
    <property type="entry name" value="OmpA-like"/>
    <property type="match status" value="1"/>
</dbReference>
<accession>A0A3N1NPS9</accession>
<evidence type="ECO:0000256" key="3">
    <source>
        <dbReference type="SAM" id="SignalP"/>
    </source>
</evidence>
<dbReference type="Gene3D" id="3.30.1330.60">
    <property type="entry name" value="OmpA-like domain"/>
    <property type="match status" value="1"/>
</dbReference>
<dbReference type="RefSeq" id="WP_123639462.1">
    <property type="nucleotide sequence ID" value="NZ_RJUK01000003.1"/>
</dbReference>
<name>A0A3N1NPS9_9GAMM</name>
<dbReference type="InterPro" id="IPR024370">
    <property type="entry name" value="PBP_domain"/>
</dbReference>
<evidence type="ECO:0000313" key="6">
    <source>
        <dbReference type="Proteomes" id="UP000273643"/>
    </source>
</evidence>
<keyword evidence="6" id="KW-1185">Reference proteome</keyword>
<dbReference type="InterPro" id="IPR050811">
    <property type="entry name" value="Phosphate_ABC_transporter"/>
</dbReference>
<dbReference type="PROSITE" id="PS51123">
    <property type="entry name" value="OMPA_2"/>
    <property type="match status" value="1"/>
</dbReference>
<feature type="chain" id="PRO_5017974794" evidence="3">
    <location>
        <begin position="22"/>
        <end position="481"/>
    </location>
</feature>
<gene>
    <name evidence="5" type="ORF">EDC38_3127</name>
</gene>